<comment type="caution">
    <text evidence="1">The sequence shown here is derived from an EMBL/GenBank/DDBJ whole genome shotgun (WGS) entry which is preliminary data.</text>
</comment>
<sequence>MNSKSSLSQITISLSLIVIFMTGCGSNNEASLSGIKQVNELPVGNNISPLNEDTMIGSLLHIDKEQRNLVLDISEWVNRGKSEAVDIMHSQTIHYDDLTIFQSEEGIMKPDELKKGQSLAVFPASDASVEIHEGAITADRILQLTMTREEKLERILASGDDLHTVVLYEEGKLPPYDEIDFDKHVPEAFAGGIAWIPYTEGLAVDYKEELNIDKLPVILVSDCSDPVFRTHSIEELKQWFQSHHPPETNC</sequence>
<evidence type="ECO:0000313" key="2">
    <source>
        <dbReference type="Proteomes" id="UP001596250"/>
    </source>
</evidence>
<protein>
    <submittedName>
        <fullName evidence="1">Uncharacterized protein</fullName>
    </submittedName>
</protein>
<gene>
    <name evidence="1" type="ORF">ACFPXP_20010</name>
</gene>
<dbReference type="PROSITE" id="PS51257">
    <property type="entry name" value="PROKAR_LIPOPROTEIN"/>
    <property type="match status" value="1"/>
</dbReference>
<dbReference type="EMBL" id="JBHSQV010000184">
    <property type="protein sequence ID" value="MFC5988694.1"/>
    <property type="molecule type" value="Genomic_DNA"/>
</dbReference>
<reference evidence="2" key="1">
    <citation type="journal article" date="2019" name="Int. J. Syst. Evol. Microbiol.">
        <title>The Global Catalogue of Microorganisms (GCM) 10K type strain sequencing project: providing services to taxonomists for standard genome sequencing and annotation.</title>
        <authorList>
            <consortium name="The Broad Institute Genomics Platform"/>
            <consortium name="The Broad Institute Genome Sequencing Center for Infectious Disease"/>
            <person name="Wu L."/>
            <person name="Ma J."/>
        </authorList>
    </citation>
    <scope>NUCLEOTIDE SEQUENCE [LARGE SCALE GENOMIC DNA]</scope>
    <source>
        <strain evidence="2">CCM 8749</strain>
    </source>
</reference>
<proteinExistence type="predicted"/>
<keyword evidence="2" id="KW-1185">Reference proteome</keyword>
<dbReference type="Proteomes" id="UP001596250">
    <property type="component" value="Unassembled WGS sequence"/>
</dbReference>
<accession>A0ABW1IV85</accession>
<evidence type="ECO:0000313" key="1">
    <source>
        <dbReference type="EMBL" id="MFC5988694.1"/>
    </source>
</evidence>
<name>A0ABW1IV85_9BACL</name>
<dbReference type="RefSeq" id="WP_379896174.1">
    <property type="nucleotide sequence ID" value="NZ_CBCSCT010000006.1"/>
</dbReference>
<organism evidence="1 2">
    <name type="scientific">Marinicrinis lubricantis</name>
    <dbReference type="NCBI Taxonomy" id="2086470"/>
    <lineage>
        <taxon>Bacteria</taxon>
        <taxon>Bacillati</taxon>
        <taxon>Bacillota</taxon>
        <taxon>Bacilli</taxon>
        <taxon>Bacillales</taxon>
        <taxon>Paenibacillaceae</taxon>
    </lineage>
</organism>